<dbReference type="GO" id="GO:0003755">
    <property type="term" value="F:peptidyl-prolyl cis-trans isomerase activity"/>
    <property type="evidence" value="ECO:0007669"/>
    <property type="project" value="UniProtKB-KW"/>
</dbReference>
<evidence type="ECO:0000256" key="2">
    <source>
        <dbReference type="ARBA" id="ARBA00013194"/>
    </source>
</evidence>
<evidence type="ECO:0000256" key="5">
    <source>
        <dbReference type="ARBA" id="ARBA00038106"/>
    </source>
</evidence>
<dbReference type="GO" id="GO:0005737">
    <property type="term" value="C:cytoplasm"/>
    <property type="evidence" value="ECO:0007669"/>
    <property type="project" value="TreeGrafter"/>
</dbReference>
<keyword evidence="4 6" id="KW-0413">Isomerase</keyword>
<dbReference type="SUPFAM" id="SSF54534">
    <property type="entry name" value="FKBP-like"/>
    <property type="match status" value="1"/>
</dbReference>
<gene>
    <name evidence="8" type="ORF">PhCBS80983_g00140</name>
</gene>
<sequence length="138" mass="14933">MYARALSQSSRLSLACPRLSSGFHASAFNMGVTKEVIKAGDGKNFPKKGDTVTMHYVGTFTDGGKKFDSSRDRGTPFVTQIGVGRVIKGWDEGVPQMSVGEQAKLLISYDYAYGERGHPAGIPAKADLTFEVELLKIN</sequence>
<comment type="catalytic activity">
    <reaction evidence="1 6">
        <text>[protein]-peptidylproline (omega=180) = [protein]-peptidylproline (omega=0)</text>
        <dbReference type="Rhea" id="RHEA:16237"/>
        <dbReference type="Rhea" id="RHEA-COMP:10747"/>
        <dbReference type="Rhea" id="RHEA-COMP:10748"/>
        <dbReference type="ChEBI" id="CHEBI:83833"/>
        <dbReference type="ChEBI" id="CHEBI:83834"/>
        <dbReference type="EC" id="5.2.1.8"/>
    </reaction>
</comment>
<dbReference type="InterPro" id="IPR050689">
    <property type="entry name" value="FKBP-type_PPIase"/>
</dbReference>
<dbReference type="InterPro" id="IPR001179">
    <property type="entry name" value="PPIase_FKBP_dom"/>
</dbReference>
<reference evidence="8 9" key="1">
    <citation type="journal article" date="2019" name="Sci. Rep.">
        <title>Comparative genomics of chytrid fungi reveal insights into the obligate biotrophic and pathogenic lifestyle of Synchytrium endobioticum.</title>
        <authorList>
            <person name="van de Vossenberg B.T.L.H."/>
            <person name="Warris S."/>
            <person name="Nguyen H.D.T."/>
            <person name="van Gent-Pelzer M.P.E."/>
            <person name="Joly D.L."/>
            <person name="van de Geest H.C."/>
            <person name="Bonants P.J.M."/>
            <person name="Smith D.S."/>
            <person name="Levesque C.A."/>
            <person name="van der Lee T.A.J."/>
        </authorList>
    </citation>
    <scope>NUCLEOTIDE SEQUENCE [LARGE SCALE GENOMIC DNA]</scope>
    <source>
        <strain evidence="8 9">CBS 809.83</strain>
    </source>
</reference>
<proteinExistence type="inferred from homology"/>
<keyword evidence="9" id="KW-1185">Reference proteome</keyword>
<dbReference type="PANTHER" id="PTHR10516:SF443">
    <property type="entry name" value="FK506-BINDING PROTEIN 59-RELATED"/>
    <property type="match status" value="1"/>
</dbReference>
<evidence type="ECO:0000256" key="6">
    <source>
        <dbReference type="PROSITE-ProRule" id="PRU00277"/>
    </source>
</evidence>
<dbReference type="Pfam" id="PF00254">
    <property type="entry name" value="FKBP_C"/>
    <property type="match status" value="1"/>
</dbReference>
<dbReference type="STRING" id="109895.A0A507EHI2"/>
<dbReference type="EC" id="5.2.1.8" evidence="2 6"/>
<organism evidence="8 9">
    <name type="scientific">Powellomyces hirtus</name>
    <dbReference type="NCBI Taxonomy" id="109895"/>
    <lineage>
        <taxon>Eukaryota</taxon>
        <taxon>Fungi</taxon>
        <taxon>Fungi incertae sedis</taxon>
        <taxon>Chytridiomycota</taxon>
        <taxon>Chytridiomycota incertae sedis</taxon>
        <taxon>Chytridiomycetes</taxon>
        <taxon>Spizellomycetales</taxon>
        <taxon>Powellomycetaceae</taxon>
        <taxon>Powellomyces</taxon>
    </lineage>
</organism>
<protein>
    <recommendedName>
        <fullName evidence="2 6">peptidylprolyl isomerase</fullName>
        <ecNumber evidence="2 6">5.2.1.8</ecNumber>
    </recommendedName>
</protein>
<evidence type="ECO:0000259" key="7">
    <source>
        <dbReference type="PROSITE" id="PS50059"/>
    </source>
</evidence>
<keyword evidence="3 6" id="KW-0697">Rotamase</keyword>
<name>A0A507EHI2_9FUNG</name>
<evidence type="ECO:0000313" key="8">
    <source>
        <dbReference type="EMBL" id="TPX62877.1"/>
    </source>
</evidence>
<evidence type="ECO:0000256" key="4">
    <source>
        <dbReference type="ARBA" id="ARBA00023235"/>
    </source>
</evidence>
<comment type="caution">
    <text evidence="8">The sequence shown here is derived from an EMBL/GenBank/DDBJ whole genome shotgun (WGS) entry which is preliminary data.</text>
</comment>
<dbReference type="PROSITE" id="PS50059">
    <property type="entry name" value="FKBP_PPIASE"/>
    <property type="match status" value="1"/>
</dbReference>
<dbReference type="PANTHER" id="PTHR10516">
    <property type="entry name" value="PEPTIDYL-PROLYL CIS-TRANS ISOMERASE"/>
    <property type="match status" value="1"/>
</dbReference>
<evidence type="ECO:0000313" key="9">
    <source>
        <dbReference type="Proteomes" id="UP000318582"/>
    </source>
</evidence>
<dbReference type="FunFam" id="3.10.50.40:FF:000025">
    <property type="entry name" value="Peptidylprolyl isomerase"/>
    <property type="match status" value="1"/>
</dbReference>
<dbReference type="Proteomes" id="UP000318582">
    <property type="component" value="Unassembled WGS sequence"/>
</dbReference>
<evidence type="ECO:0000256" key="1">
    <source>
        <dbReference type="ARBA" id="ARBA00000971"/>
    </source>
</evidence>
<accession>A0A507EHI2</accession>
<feature type="domain" description="PPIase FKBP-type" evidence="7">
    <location>
        <begin position="49"/>
        <end position="138"/>
    </location>
</feature>
<dbReference type="AlphaFoldDB" id="A0A507EHI2"/>
<dbReference type="EMBL" id="QEAQ01000001">
    <property type="protein sequence ID" value="TPX62877.1"/>
    <property type="molecule type" value="Genomic_DNA"/>
</dbReference>
<dbReference type="Gene3D" id="3.10.50.40">
    <property type="match status" value="1"/>
</dbReference>
<comment type="similarity">
    <text evidence="5">Belongs to the FKBP-type PPIase family. FKBP1 subfamily.</text>
</comment>
<evidence type="ECO:0000256" key="3">
    <source>
        <dbReference type="ARBA" id="ARBA00023110"/>
    </source>
</evidence>
<dbReference type="InterPro" id="IPR046357">
    <property type="entry name" value="PPIase_dom_sf"/>
</dbReference>